<reference evidence="2 3" key="1">
    <citation type="submission" date="2023-02" db="EMBL/GenBank/DDBJ databases">
        <authorList>
            <person name="Mo P."/>
        </authorList>
    </citation>
    <scope>NUCLEOTIDE SEQUENCE [LARGE SCALE GENOMIC DNA]</scope>
    <source>
        <strain evidence="2 3">HUAS 3</strain>
    </source>
</reference>
<feature type="compositionally biased region" description="Basic and acidic residues" evidence="1">
    <location>
        <begin position="123"/>
        <end position="133"/>
    </location>
</feature>
<keyword evidence="3" id="KW-1185">Reference proteome</keyword>
<evidence type="ECO:0000313" key="2">
    <source>
        <dbReference type="EMBL" id="WDZ84000.1"/>
    </source>
</evidence>
<sequence length="133" mass="13472">MSSLPGPVRPRADIITTLPGSVLFRAAVDVYLRHQPGPMGSCSCGQLGCRSRYNATQVIEAAGVEPLSVTAADAAPRPWHERPVPSAAPAWGAGAAQCPAFPTGVASAPGAARPALVGGQAGGERRPPADGPW</sequence>
<evidence type="ECO:0000256" key="1">
    <source>
        <dbReference type="SAM" id="MobiDB-lite"/>
    </source>
</evidence>
<evidence type="ECO:0008006" key="4">
    <source>
        <dbReference type="Google" id="ProtNLM"/>
    </source>
</evidence>
<evidence type="ECO:0000313" key="3">
    <source>
        <dbReference type="Proteomes" id="UP001219605"/>
    </source>
</evidence>
<dbReference type="RefSeq" id="WP_275030557.1">
    <property type="nucleotide sequence ID" value="NZ_CP118615.1"/>
</dbReference>
<name>A0ABY7ZM68_9ACTN</name>
<gene>
    <name evidence="2" type="ORF">PVK37_26590</name>
</gene>
<dbReference type="EMBL" id="CP118615">
    <property type="protein sequence ID" value="WDZ84000.1"/>
    <property type="molecule type" value="Genomic_DNA"/>
</dbReference>
<protein>
    <recommendedName>
        <fullName evidence="4">Post-SET domain-containing protein</fullName>
    </recommendedName>
</protein>
<dbReference type="Proteomes" id="UP001219605">
    <property type="component" value="Chromosome"/>
</dbReference>
<feature type="region of interest" description="Disordered" evidence="1">
    <location>
        <begin position="108"/>
        <end position="133"/>
    </location>
</feature>
<accession>A0ABY7ZM68</accession>
<proteinExistence type="predicted"/>
<organism evidence="2 3">
    <name type="scientific">Micromonospora cathayae</name>
    <dbReference type="NCBI Taxonomy" id="3028804"/>
    <lineage>
        <taxon>Bacteria</taxon>
        <taxon>Bacillati</taxon>
        <taxon>Actinomycetota</taxon>
        <taxon>Actinomycetes</taxon>
        <taxon>Micromonosporales</taxon>
        <taxon>Micromonosporaceae</taxon>
        <taxon>Micromonospora</taxon>
    </lineage>
</organism>